<proteinExistence type="predicted"/>
<evidence type="ECO:0000313" key="1">
    <source>
        <dbReference type="EMBL" id="MDW5597949.1"/>
    </source>
</evidence>
<accession>A0ABU4I0V7</accession>
<name>A0ABU4I0V7_9ACTN</name>
<reference evidence="2" key="1">
    <citation type="submission" date="2023-07" db="EMBL/GenBank/DDBJ databases">
        <title>Conexibacter stalactiti sp. nov., isolated from stalactites in a lava cave and emended description of the genus Conexibacter.</title>
        <authorList>
            <person name="Lee S.D."/>
        </authorList>
    </citation>
    <scope>NUCLEOTIDE SEQUENCE [LARGE SCALE GENOMIC DNA]</scope>
    <source>
        <strain evidence="2">KCTC 39840</strain>
    </source>
</reference>
<protein>
    <recommendedName>
        <fullName evidence="3">HTH HARE-type domain-containing protein</fullName>
    </recommendedName>
</protein>
<comment type="caution">
    <text evidence="1">The sequence shown here is derived from an EMBL/GenBank/DDBJ whole genome shotgun (WGS) entry which is preliminary data.</text>
</comment>
<sequence>MRQRARQGKIARVSSDSRPARLDAEIEEIVHILRRYGVMPVQRVATLAGADYWHADSHFGRALERAVTLKRIRRLGVDLYELTEDAPA</sequence>
<evidence type="ECO:0008006" key="3">
    <source>
        <dbReference type="Google" id="ProtNLM"/>
    </source>
</evidence>
<evidence type="ECO:0000313" key="2">
    <source>
        <dbReference type="Proteomes" id="UP001284601"/>
    </source>
</evidence>
<dbReference type="RefSeq" id="WP_318600419.1">
    <property type="nucleotide sequence ID" value="NZ_JAWSTH010000111.1"/>
</dbReference>
<gene>
    <name evidence="1" type="ORF">R7226_26580</name>
</gene>
<keyword evidence="2" id="KW-1185">Reference proteome</keyword>
<dbReference type="Proteomes" id="UP001284601">
    <property type="component" value="Unassembled WGS sequence"/>
</dbReference>
<dbReference type="EMBL" id="JAWSTH010000111">
    <property type="protein sequence ID" value="MDW5597949.1"/>
    <property type="molecule type" value="Genomic_DNA"/>
</dbReference>
<organism evidence="1 2">
    <name type="scientific">Conexibacter stalactiti</name>
    <dbReference type="NCBI Taxonomy" id="1940611"/>
    <lineage>
        <taxon>Bacteria</taxon>
        <taxon>Bacillati</taxon>
        <taxon>Actinomycetota</taxon>
        <taxon>Thermoleophilia</taxon>
        <taxon>Solirubrobacterales</taxon>
        <taxon>Conexibacteraceae</taxon>
        <taxon>Conexibacter</taxon>
    </lineage>
</organism>